<dbReference type="AlphaFoldDB" id="A0A2A9E8A8"/>
<dbReference type="InterPro" id="IPR001764">
    <property type="entry name" value="Glyco_hydro_3_N"/>
</dbReference>
<accession>A0A2A9E8A8</accession>
<dbReference type="Pfam" id="PF14310">
    <property type="entry name" value="Fn3-like"/>
    <property type="match status" value="1"/>
</dbReference>
<dbReference type="PANTHER" id="PTHR42715:SF10">
    <property type="entry name" value="BETA-GLUCOSIDASE"/>
    <property type="match status" value="1"/>
</dbReference>
<dbReference type="InterPro" id="IPR002772">
    <property type="entry name" value="Glyco_hydro_3_C"/>
</dbReference>
<keyword evidence="2" id="KW-0378">Hydrolase</keyword>
<sequence length="783" mass="82041">MTERQTHPAGLDVPWASARVRDLLAQMTLDEKLAQLVGYWVDQGGAVVAPLQGEMATSGDLDEVTRHGLGHLTRVYGTRPVDPAERAAWLWAQQRRLRTQTRLGIPALVHEECLTGLAAWQAATFPTPLAWGASFDPDLVEEMGAAIGGSMHALGIHQGLAPVLDVIRDPRWGRVDECIAEDPYVVGTVGSAYVRGLQSAGVHATLKHFVGYSASQSGRNHAPVHAGPREVADVLLPPFEMAVLDAGARSVMNSYAEIDGLPAAADPQYLTGVLRERWGFDGVVVADYFAIAFLALMQAVAADRGEAAGLALAAGIDIELPTGDAYLEPLAEKIRAGLVDEALVDRAVLRALAQKDELGLLDETFEGEPPTTIDLDSPLHRDVARRLAEQSVVLLSNDGLLPLGGPGQGTPEAAAPGTAPRRIAVVGPNGDRPEALMGCYSFANHVLAHHPDVPLGFEIPTVVQALRAELPATDVTVVEGCSVQGDDRSGIAAAVAAAADADVAVLVLGDQAGLFGRGTVGEGNDAESLELPGIQRELVEAVRATGTPVVIVLLTGRPYAIGWALDGEHAVSAVLQSFFPGEEGGAALAGVLSGRVNPSGRLPVSLPRSAGAQPFSYLHPILGGPSEVTSSDSTPVRPFGFGLSYTGFERSDLTTDAEVVAGGTFTVSVRVTNTGDRAGADVVQLYARDTVASVTRPVAQLLGYARVALDAGESAVVELHVPTTRLAFSDRTMTRIVEPGAVELWVGPSCDQKELAAGIVVTGPVHTVTTDDARTVRVEVVRG</sequence>
<name>A0A2A9E8A8_9MICO</name>
<evidence type="ECO:0000313" key="4">
    <source>
        <dbReference type="EMBL" id="PFG34886.1"/>
    </source>
</evidence>
<reference evidence="4 5" key="1">
    <citation type="submission" date="2017-10" db="EMBL/GenBank/DDBJ databases">
        <title>Sequencing the genomes of 1000 actinobacteria strains.</title>
        <authorList>
            <person name="Klenk H.-P."/>
        </authorList>
    </citation>
    <scope>NUCLEOTIDE SEQUENCE [LARGE SCALE GENOMIC DNA]</scope>
    <source>
        <strain evidence="4 5">DSM 18966</strain>
    </source>
</reference>
<evidence type="ECO:0000256" key="2">
    <source>
        <dbReference type="ARBA" id="ARBA00022801"/>
    </source>
</evidence>
<dbReference type="GO" id="GO:0005975">
    <property type="term" value="P:carbohydrate metabolic process"/>
    <property type="evidence" value="ECO:0007669"/>
    <property type="project" value="InterPro"/>
</dbReference>
<dbReference type="PANTHER" id="PTHR42715">
    <property type="entry name" value="BETA-GLUCOSIDASE"/>
    <property type="match status" value="1"/>
</dbReference>
<dbReference type="Gene3D" id="3.40.50.1700">
    <property type="entry name" value="Glycoside hydrolase family 3 C-terminal domain"/>
    <property type="match status" value="1"/>
</dbReference>
<dbReference type="RefSeq" id="WP_245862581.1">
    <property type="nucleotide sequence ID" value="NZ_PDJG01000001.1"/>
</dbReference>
<dbReference type="Pfam" id="PF01915">
    <property type="entry name" value="Glyco_hydro_3_C"/>
    <property type="match status" value="1"/>
</dbReference>
<dbReference type="InterPro" id="IPR050288">
    <property type="entry name" value="Cellulose_deg_GH3"/>
</dbReference>
<evidence type="ECO:0000259" key="3">
    <source>
        <dbReference type="SMART" id="SM01217"/>
    </source>
</evidence>
<dbReference type="PRINTS" id="PR00133">
    <property type="entry name" value="GLHYDRLASE3"/>
</dbReference>
<dbReference type="InterPro" id="IPR013783">
    <property type="entry name" value="Ig-like_fold"/>
</dbReference>
<dbReference type="Pfam" id="PF00933">
    <property type="entry name" value="Glyco_hydro_3"/>
    <property type="match status" value="1"/>
</dbReference>
<protein>
    <submittedName>
        <fullName evidence="4">Beta-glucosidase</fullName>
    </submittedName>
</protein>
<dbReference type="GO" id="GO:0004553">
    <property type="term" value="F:hydrolase activity, hydrolyzing O-glycosyl compounds"/>
    <property type="evidence" value="ECO:0007669"/>
    <property type="project" value="InterPro"/>
</dbReference>
<dbReference type="Gene3D" id="2.60.40.10">
    <property type="entry name" value="Immunoglobulins"/>
    <property type="match status" value="1"/>
</dbReference>
<dbReference type="InterPro" id="IPR026891">
    <property type="entry name" value="Fn3-like"/>
</dbReference>
<feature type="domain" description="Fibronectin type III-like" evidence="3">
    <location>
        <begin position="681"/>
        <end position="750"/>
    </location>
</feature>
<dbReference type="InterPro" id="IPR036881">
    <property type="entry name" value="Glyco_hydro_3_C_sf"/>
</dbReference>
<dbReference type="SUPFAM" id="SSF51445">
    <property type="entry name" value="(Trans)glycosidases"/>
    <property type="match status" value="1"/>
</dbReference>
<evidence type="ECO:0000313" key="5">
    <source>
        <dbReference type="Proteomes" id="UP000225548"/>
    </source>
</evidence>
<dbReference type="Proteomes" id="UP000225548">
    <property type="component" value="Unassembled WGS sequence"/>
</dbReference>
<dbReference type="EMBL" id="PDJG01000001">
    <property type="protein sequence ID" value="PFG34886.1"/>
    <property type="molecule type" value="Genomic_DNA"/>
</dbReference>
<keyword evidence="5" id="KW-1185">Reference proteome</keyword>
<dbReference type="SMART" id="SM01217">
    <property type="entry name" value="Fn3_like"/>
    <property type="match status" value="1"/>
</dbReference>
<dbReference type="Gene3D" id="3.20.20.300">
    <property type="entry name" value="Glycoside hydrolase, family 3, N-terminal domain"/>
    <property type="match status" value="1"/>
</dbReference>
<gene>
    <name evidence="4" type="ORF">ATL42_2817</name>
</gene>
<dbReference type="InterPro" id="IPR036962">
    <property type="entry name" value="Glyco_hydro_3_N_sf"/>
</dbReference>
<evidence type="ECO:0000256" key="1">
    <source>
        <dbReference type="ARBA" id="ARBA00005336"/>
    </source>
</evidence>
<proteinExistence type="inferred from homology"/>
<dbReference type="SUPFAM" id="SSF52279">
    <property type="entry name" value="Beta-D-glucan exohydrolase, C-terminal domain"/>
    <property type="match status" value="1"/>
</dbReference>
<comment type="similarity">
    <text evidence="1">Belongs to the glycosyl hydrolase 3 family.</text>
</comment>
<dbReference type="InterPro" id="IPR017853">
    <property type="entry name" value="GH"/>
</dbReference>
<organism evidence="4 5">
    <name type="scientific">Sanguibacter antarcticus</name>
    <dbReference type="NCBI Taxonomy" id="372484"/>
    <lineage>
        <taxon>Bacteria</taxon>
        <taxon>Bacillati</taxon>
        <taxon>Actinomycetota</taxon>
        <taxon>Actinomycetes</taxon>
        <taxon>Micrococcales</taxon>
        <taxon>Sanguibacteraceae</taxon>
        <taxon>Sanguibacter</taxon>
    </lineage>
</organism>
<comment type="caution">
    <text evidence="4">The sequence shown here is derived from an EMBL/GenBank/DDBJ whole genome shotgun (WGS) entry which is preliminary data.</text>
</comment>